<accession>A0A9N9PMG5</accession>
<dbReference type="Proteomes" id="UP000696280">
    <property type="component" value="Unassembled WGS sequence"/>
</dbReference>
<keyword evidence="3" id="KW-1185">Reference proteome</keyword>
<reference evidence="2" key="1">
    <citation type="submission" date="2021-07" db="EMBL/GenBank/DDBJ databases">
        <authorList>
            <person name="Durling M."/>
        </authorList>
    </citation>
    <scope>NUCLEOTIDE SEQUENCE</scope>
</reference>
<dbReference type="AlphaFoldDB" id="A0A9N9PMG5"/>
<dbReference type="EMBL" id="CAJVRL010000001">
    <property type="protein sequence ID" value="CAG8948653.1"/>
    <property type="molecule type" value="Genomic_DNA"/>
</dbReference>
<feature type="compositionally biased region" description="Polar residues" evidence="1">
    <location>
        <begin position="75"/>
        <end position="88"/>
    </location>
</feature>
<gene>
    <name evidence="2" type="ORF">HYFRA_00001773</name>
</gene>
<protein>
    <submittedName>
        <fullName evidence="2">Uncharacterized protein</fullName>
    </submittedName>
</protein>
<evidence type="ECO:0000256" key="1">
    <source>
        <dbReference type="SAM" id="MobiDB-lite"/>
    </source>
</evidence>
<evidence type="ECO:0000313" key="2">
    <source>
        <dbReference type="EMBL" id="CAG8948653.1"/>
    </source>
</evidence>
<proteinExistence type="predicted"/>
<feature type="region of interest" description="Disordered" evidence="1">
    <location>
        <begin position="63"/>
        <end position="88"/>
    </location>
</feature>
<sequence length="88" mass="9997">MVDRDEPNLIGAVVKWFVLVRPFAGNLSRVIEKDFISPEKTPKSSIQIAPLIMTRYVNNTTTKDFNGRKTEHLTTHTNANPRSNLDET</sequence>
<organism evidence="2 3">
    <name type="scientific">Hymenoscyphus fraxineus</name>
    <dbReference type="NCBI Taxonomy" id="746836"/>
    <lineage>
        <taxon>Eukaryota</taxon>
        <taxon>Fungi</taxon>
        <taxon>Dikarya</taxon>
        <taxon>Ascomycota</taxon>
        <taxon>Pezizomycotina</taxon>
        <taxon>Leotiomycetes</taxon>
        <taxon>Helotiales</taxon>
        <taxon>Helotiaceae</taxon>
        <taxon>Hymenoscyphus</taxon>
    </lineage>
</organism>
<name>A0A9N9PMG5_9HELO</name>
<feature type="compositionally biased region" description="Basic and acidic residues" evidence="1">
    <location>
        <begin position="65"/>
        <end position="74"/>
    </location>
</feature>
<evidence type="ECO:0000313" key="3">
    <source>
        <dbReference type="Proteomes" id="UP000696280"/>
    </source>
</evidence>
<comment type="caution">
    <text evidence="2">The sequence shown here is derived from an EMBL/GenBank/DDBJ whole genome shotgun (WGS) entry which is preliminary data.</text>
</comment>